<feature type="compositionally biased region" description="Basic residues" evidence="1">
    <location>
        <begin position="97"/>
        <end position="107"/>
    </location>
</feature>
<sequence>MRSKTSYRGYKVSVVPKNITEKLRLVIEAPMFKLTPADVSSKSPLGIVNNLEVKVWNSMVFIDFMCWRWNIYAYSFWKKVSSYNGDTTTQSDEFGEKRKRKRKKRKKDQGWSLVDTGSSDLLK</sequence>
<evidence type="ECO:0000313" key="3">
    <source>
        <dbReference type="EMBL" id="KAF3551140.1"/>
    </source>
</evidence>
<feature type="region of interest" description="Disordered" evidence="1">
    <location>
        <begin position="82"/>
        <end position="123"/>
    </location>
</feature>
<feature type="compositionally biased region" description="Polar residues" evidence="1">
    <location>
        <begin position="82"/>
        <end position="92"/>
    </location>
</feature>
<dbReference type="Proteomes" id="UP000266723">
    <property type="component" value="Unassembled WGS sequence"/>
</dbReference>
<reference evidence="3 4" key="3">
    <citation type="journal article" date="2020" name="BMC Genomics">
        <title>Intraspecific diversification of the crop wild relative Brassica cretica Lam. using demographic model selection.</title>
        <authorList>
            <person name="Kioukis A."/>
            <person name="Michalopoulou V.A."/>
            <person name="Briers L."/>
            <person name="Pirintsos S."/>
            <person name="Studholme D.J."/>
            <person name="Pavlidis P."/>
            <person name="Sarris P.F."/>
        </authorList>
    </citation>
    <scope>NUCLEOTIDE SEQUENCE [LARGE SCALE GENOMIC DNA]</scope>
    <source>
        <strain evidence="4">cv. PFS-1207/04</strain>
        <strain evidence="3">PFS-1207/04</strain>
    </source>
</reference>
<gene>
    <name evidence="3" type="ORF">DY000_02006644</name>
    <name evidence="2" type="ORF">F2Q70_00011407</name>
</gene>
<proteinExistence type="predicted"/>
<evidence type="ECO:0000313" key="2">
    <source>
        <dbReference type="EMBL" id="KAF2609738.1"/>
    </source>
</evidence>
<comment type="caution">
    <text evidence="2">The sequence shown here is derived from an EMBL/GenBank/DDBJ whole genome shotgun (WGS) entry which is preliminary data.</text>
</comment>
<organism evidence="2">
    <name type="scientific">Brassica cretica</name>
    <name type="common">Mustard</name>
    <dbReference type="NCBI Taxonomy" id="69181"/>
    <lineage>
        <taxon>Eukaryota</taxon>
        <taxon>Viridiplantae</taxon>
        <taxon>Streptophyta</taxon>
        <taxon>Embryophyta</taxon>
        <taxon>Tracheophyta</taxon>
        <taxon>Spermatophyta</taxon>
        <taxon>Magnoliopsida</taxon>
        <taxon>eudicotyledons</taxon>
        <taxon>Gunneridae</taxon>
        <taxon>Pentapetalae</taxon>
        <taxon>rosids</taxon>
        <taxon>malvids</taxon>
        <taxon>Brassicales</taxon>
        <taxon>Brassicaceae</taxon>
        <taxon>Brassiceae</taxon>
        <taxon>Brassica</taxon>
    </lineage>
</organism>
<protein>
    <submittedName>
        <fullName evidence="2">Uncharacterized protein</fullName>
    </submittedName>
</protein>
<keyword evidence="4" id="KW-1185">Reference proteome</keyword>
<accession>A0A8S9LVZ7</accession>
<dbReference type="EMBL" id="QGKV02000832">
    <property type="protein sequence ID" value="KAF3551140.1"/>
    <property type="molecule type" value="Genomic_DNA"/>
</dbReference>
<evidence type="ECO:0000256" key="1">
    <source>
        <dbReference type="SAM" id="MobiDB-lite"/>
    </source>
</evidence>
<reference evidence="2" key="1">
    <citation type="submission" date="2019-12" db="EMBL/GenBank/DDBJ databases">
        <title>Genome sequencing and annotation of Brassica cretica.</title>
        <authorList>
            <person name="Studholme D.J."/>
            <person name="Sarris P.F."/>
        </authorList>
    </citation>
    <scope>NUCLEOTIDE SEQUENCE</scope>
    <source>
        <strain evidence="2">PFS-102/07</strain>
        <tissue evidence="2">Leaf</tissue>
    </source>
</reference>
<evidence type="ECO:0000313" key="4">
    <source>
        <dbReference type="Proteomes" id="UP000266723"/>
    </source>
</evidence>
<dbReference type="EMBL" id="QGKY02000089">
    <property type="protein sequence ID" value="KAF2609738.1"/>
    <property type="molecule type" value="Genomic_DNA"/>
</dbReference>
<name>A0A8S9LVZ7_BRACR</name>
<dbReference type="AlphaFoldDB" id="A0A8S9LVZ7"/>
<reference evidence="3" key="2">
    <citation type="submission" date="2019-12" db="EMBL/GenBank/DDBJ databases">
        <authorList>
            <person name="Studholme D.J."/>
            <person name="Sarris P."/>
        </authorList>
    </citation>
    <scope>NUCLEOTIDE SEQUENCE</scope>
    <source>
        <strain evidence="3">PFS-1207/04</strain>
        <tissue evidence="3">Leaf</tissue>
    </source>
</reference>